<organism evidence="2 3">
    <name type="scientific">Metallumcola ferriviriculae</name>
    <dbReference type="NCBI Taxonomy" id="3039180"/>
    <lineage>
        <taxon>Bacteria</taxon>
        <taxon>Bacillati</taxon>
        <taxon>Bacillota</taxon>
        <taxon>Clostridia</taxon>
        <taxon>Neomoorellales</taxon>
        <taxon>Desulfitibacteraceae</taxon>
        <taxon>Metallumcola</taxon>
    </lineage>
</organism>
<dbReference type="Proteomes" id="UP001329915">
    <property type="component" value="Chromosome"/>
</dbReference>
<dbReference type="Pfam" id="PF03235">
    <property type="entry name" value="GmrSD_N"/>
    <property type="match status" value="1"/>
</dbReference>
<dbReference type="KEGG" id="dbc:MFMK1_000053"/>
<sequence>MGLQAEIDAKAKEIHTDGYPMSIGEFISLYHNKEIEIRPEFQRYFRWTDLQKTKLIESILLGIPIPSIFVSQRDDGVWDVIDGLQRLSTILEFVGELRKENDELYSPSRLMGTTYLPSLENKAWKELDSEGNETENSFDQSQRLAIKRAKLDFKIIKKESDTETKFELFQRLNTGGTPLTPQEVRNCILVMINREFFEWVIRLSENESFLSCISLSDKLIEEQYHVELFLRFLAYKNSSIDDIKKSKDVGEFLTSRMIDFCQEGNLDKDREESVFLKTFGLLDQVLSDESFKRYDFQKQRFMGSFLISAFEVIAIGMGTHIDTWEYSKENAEVIRAKIKNLWQNDTFRTYSGSGSRASSRLPHLLPLGKSVFGNEN</sequence>
<feature type="domain" description="GmrSD restriction endonucleases N-terminal" evidence="1">
    <location>
        <begin position="29"/>
        <end position="189"/>
    </location>
</feature>
<keyword evidence="3" id="KW-1185">Reference proteome</keyword>
<dbReference type="PANTHER" id="PTHR39639:SF1">
    <property type="entry name" value="DUF262 DOMAIN-CONTAINING PROTEIN"/>
    <property type="match status" value="1"/>
</dbReference>
<evidence type="ECO:0000313" key="2">
    <source>
        <dbReference type="EMBL" id="WRO20295.1"/>
    </source>
</evidence>
<dbReference type="EMBL" id="CP121694">
    <property type="protein sequence ID" value="WRO20295.1"/>
    <property type="molecule type" value="Genomic_DNA"/>
</dbReference>
<accession>A0AAU0UJ76</accession>
<dbReference type="PANTHER" id="PTHR39639">
    <property type="entry name" value="CHROMOSOME 16, WHOLE GENOME SHOTGUN SEQUENCE"/>
    <property type="match status" value="1"/>
</dbReference>
<name>A0AAU0UJ76_9FIRM</name>
<reference evidence="2 3" key="1">
    <citation type="submission" date="2023-04" db="EMBL/GenBank/DDBJ databases">
        <authorList>
            <person name="Hsu D."/>
        </authorList>
    </citation>
    <scope>NUCLEOTIDE SEQUENCE [LARGE SCALE GENOMIC DNA]</scope>
    <source>
        <strain evidence="2 3">MK1</strain>
    </source>
</reference>
<dbReference type="InterPro" id="IPR004919">
    <property type="entry name" value="GmrSD_N"/>
</dbReference>
<dbReference type="RefSeq" id="WP_366923198.1">
    <property type="nucleotide sequence ID" value="NZ_CP121694.1"/>
</dbReference>
<protein>
    <submittedName>
        <fullName evidence="2">DUF262 domain-containing protein</fullName>
    </submittedName>
</protein>
<evidence type="ECO:0000313" key="3">
    <source>
        <dbReference type="Proteomes" id="UP001329915"/>
    </source>
</evidence>
<dbReference type="AlphaFoldDB" id="A0AAU0UJ76"/>
<evidence type="ECO:0000259" key="1">
    <source>
        <dbReference type="Pfam" id="PF03235"/>
    </source>
</evidence>
<gene>
    <name evidence="2" type="ORF">MFMK1_000053</name>
</gene>
<proteinExistence type="predicted"/>